<dbReference type="EMBL" id="KN847905">
    <property type="protein sequence ID" value="KIR39852.1"/>
    <property type="molecule type" value="Genomic_DNA"/>
</dbReference>
<proteinExistence type="predicted"/>
<evidence type="ECO:0000313" key="1">
    <source>
        <dbReference type="EMBL" id="KIR39852.1"/>
    </source>
</evidence>
<evidence type="ECO:0000313" key="2">
    <source>
        <dbReference type="Proteomes" id="UP000053392"/>
    </source>
</evidence>
<dbReference type="HOGENOM" id="CLU_2242882_0_0_1"/>
<dbReference type="Proteomes" id="UP000053392">
    <property type="component" value="Unassembled WGS sequence"/>
</dbReference>
<organism evidence="1 2">
    <name type="scientific">Cryptococcus deuterogattii Ram5</name>
    <dbReference type="NCBI Taxonomy" id="1296110"/>
    <lineage>
        <taxon>Eukaryota</taxon>
        <taxon>Fungi</taxon>
        <taxon>Dikarya</taxon>
        <taxon>Basidiomycota</taxon>
        <taxon>Agaricomycotina</taxon>
        <taxon>Tremellomycetes</taxon>
        <taxon>Tremellales</taxon>
        <taxon>Cryptococcaceae</taxon>
        <taxon>Cryptococcus</taxon>
        <taxon>Cryptococcus gattii species complex</taxon>
    </lineage>
</organism>
<reference evidence="1 2" key="1">
    <citation type="submission" date="2015-01" db="EMBL/GenBank/DDBJ databases">
        <title>The Genome Sequence of Cryptococcus gattii Ram5.</title>
        <authorList>
            <consortium name="The Broad Institute Genomics Platform"/>
            <person name="Cuomo C."/>
            <person name="Litvintseva A."/>
            <person name="Chen Y."/>
            <person name="Heitman J."/>
            <person name="Sun S."/>
            <person name="Springer D."/>
            <person name="Dromer F."/>
            <person name="Young S."/>
            <person name="Zeng Q."/>
            <person name="Gargeya S."/>
            <person name="Abouelleil A."/>
            <person name="Alvarado L."/>
            <person name="Chapman S.B."/>
            <person name="Gainer-Dewar J."/>
            <person name="Goldberg J."/>
            <person name="Griggs A."/>
            <person name="Gujja S."/>
            <person name="Hansen M."/>
            <person name="Howarth C."/>
            <person name="Imamovic A."/>
            <person name="Larimer J."/>
            <person name="Murphy C."/>
            <person name="Naylor J."/>
            <person name="Pearson M."/>
            <person name="Priest M."/>
            <person name="Roberts A."/>
            <person name="Saif S."/>
            <person name="Shea T."/>
            <person name="Sykes S."/>
            <person name="Wortman J."/>
            <person name="Nusbaum C."/>
            <person name="Birren B."/>
        </authorList>
    </citation>
    <scope>NUCLEOTIDE SEQUENCE [LARGE SCALE GENOMIC DNA]</scope>
    <source>
        <strain evidence="1 2">Ram5</strain>
    </source>
</reference>
<gene>
    <name evidence="1" type="ORF">I313_04326</name>
</gene>
<dbReference type="AlphaFoldDB" id="A0A0D0T2B5"/>
<sequence>MSLFRLYEFLQLVLGRVQVLDRVDQPVHFYTLPVSHNRPTSRRASQNLPAIRLSSSRFIASCRVNGCGYCGVKVTVCDIVNSTEGTVRFSLDIRLFPILLEPCQNDSP</sequence>
<dbReference type="OrthoDB" id="10437725at2759"/>
<protein>
    <submittedName>
        <fullName evidence="1">Uncharacterized protein</fullName>
    </submittedName>
</protein>
<accession>A0A0D0T2B5</accession>
<keyword evidence="2" id="KW-1185">Reference proteome</keyword>
<name>A0A0D0T2B5_9TREE</name>